<dbReference type="RefSeq" id="WP_121688854.1">
    <property type="nucleotide sequence ID" value="NZ_RCUY01000009.1"/>
</dbReference>
<dbReference type="InterPro" id="IPR000073">
    <property type="entry name" value="AB_hydrolase_1"/>
</dbReference>
<dbReference type="PRINTS" id="PR00111">
    <property type="entry name" value="ABHYDROLASE"/>
</dbReference>
<sequence>MTNSIQYLTRPEGRIAFERTGEGPLIVCIPGMGDLRTSYRHTTPALVAAGFSVITMDLRGHGDSDKTFTNYGDAATSTDIIALLDFLNEDAIVVGNSMAAGAAVMAARASTHVRGNVLVGPFVRNPRGNLGWILNILLQPLWGRAVWMGYLPNLYAGTKPADQTEYLASVRQALRPGDAFHAFRLTTRADHAPAEAALTTKTPTLVVMGEKDPDFTDARAEAQWIATQTGGRTLMVPEAGHYPQSQRPEIVAPAIIEFARAQRG</sequence>
<dbReference type="Pfam" id="PF12697">
    <property type="entry name" value="Abhydrolase_6"/>
    <property type="match status" value="1"/>
</dbReference>
<dbReference type="GO" id="GO:0016020">
    <property type="term" value="C:membrane"/>
    <property type="evidence" value="ECO:0007669"/>
    <property type="project" value="TreeGrafter"/>
</dbReference>
<dbReference type="OrthoDB" id="3771266at2"/>
<evidence type="ECO:0000313" key="3">
    <source>
        <dbReference type="Proteomes" id="UP000269438"/>
    </source>
</evidence>
<dbReference type="PRINTS" id="PR00412">
    <property type="entry name" value="EPOXHYDRLASE"/>
</dbReference>
<dbReference type="Gene3D" id="3.40.50.1820">
    <property type="entry name" value="alpha/beta hydrolase"/>
    <property type="match status" value="1"/>
</dbReference>
<dbReference type="InterPro" id="IPR029058">
    <property type="entry name" value="AB_hydrolase_fold"/>
</dbReference>
<gene>
    <name evidence="2" type="ORF">D9V34_11080</name>
</gene>
<protein>
    <submittedName>
        <fullName evidence="2">Alpha/beta hydrolase</fullName>
    </submittedName>
</protein>
<dbReference type="InterPro" id="IPR000639">
    <property type="entry name" value="Epox_hydrolase-like"/>
</dbReference>
<organism evidence="2 3">
    <name type="scientific">Mycetocola lacteus</name>
    <dbReference type="NCBI Taxonomy" id="76637"/>
    <lineage>
        <taxon>Bacteria</taxon>
        <taxon>Bacillati</taxon>
        <taxon>Actinomycetota</taxon>
        <taxon>Actinomycetes</taxon>
        <taxon>Micrococcales</taxon>
        <taxon>Microbacteriaceae</taxon>
        <taxon>Mycetocola</taxon>
    </lineage>
</organism>
<dbReference type="PANTHER" id="PTHR43798:SF33">
    <property type="entry name" value="HYDROLASE, PUTATIVE (AFU_ORTHOLOGUE AFUA_2G14860)-RELATED"/>
    <property type="match status" value="1"/>
</dbReference>
<keyword evidence="3" id="KW-1185">Reference proteome</keyword>
<proteinExistence type="predicted"/>
<dbReference type="EMBL" id="RCUY01000009">
    <property type="protein sequence ID" value="RLP82323.1"/>
    <property type="molecule type" value="Genomic_DNA"/>
</dbReference>
<dbReference type="PANTHER" id="PTHR43798">
    <property type="entry name" value="MONOACYLGLYCEROL LIPASE"/>
    <property type="match status" value="1"/>
</dbReference>
<keyword evidence="2" id="KW-0378">Hydrolase</keyword>
<accession>A0A3L7AP90</accession>
<reference evidence="2 3" key="1">
    <citation type="submission" date="2018-10" db="EMBL/GenBank/DDBJ databases">
        <authorList>
            <person name="Li J."/>
        </authorList>
    </citation>
    <scope>NUCLEOTIDE SEQUENCE [LARGE SCALE GENOMIC DNA]</scope>
    <source>
        <strain evidence="2 3">JCM 11654</strain>
    </source>
</reference>
<feature type="domain" description="AB hydrolase-1" evidence="1">
    <location>
        <begin position="26"/>
        <end position="253"/>
    </location>
</feature>
<dbReference type="SUPFAM" id="SSF53474">
    <property type="entry name" value="alpha/beta-Hydrolases"/>
    <property type="match status" value="1"/>
</dbReference>
<dbReference type="Proteomes" id="UP000269438">
    <property type="component" value="Unassembled WGS sequence"/>
</dbReference>
<comment type="caution">
    <text evidence="2">The sequence shown here is derived from an EMBL/GenBank/DDBJ whole genome shotgun (WGS) entry which is preliminary data.</text>
</comment>
<dbReference type="InterPro" id="IPR050266">
    <property type="entry name" value="AB_hydrolase_sf"/>
</dbReference>
<name>A0A3L7AP90_9MICO</name>
<dbReference type="GO" id="GO:0016787">
    <property type="term" value="F:hydrolase activity"/>
    <property type="evidence" value="ECO:0007669"/>
    <property type="project" value="UniProtKB-KW"/>
</dbReference>
<evidence type="ECO:0000313" key="2">
    <source>
        <dbReference type="EMBL" id="RLP82323.1"/>
    </source>
</evidence>
<dbReference type="AlphaFoldDB" id="A0A3L7AP90"/>
<evidence type="ECO:0000259" key="1">
    <source>
        <dbReference type="Pfam" id="PF12697"/>
    </source>
</evidence>